<accession>A0ABT4DD80</accession>
<evidence type="ECO:0000313" key="2">
    <source>
        <dbReference type="Proteomes" id="UP001144612"/>
    </source>
</evidence>
<proteinExistence type="predicted"/>
<protein>
    <submittedName>
        <fullName evidence="1">Uncharacterized protein</fullName>
    </submittedName>
</protein>
<dbReference type="InterPro" id="IPR011256">
    <property type="entry name" value="Reg_factor_effector_dom_sf"/>
</dbReference>
<gene>
    <name evidence="1" type="ORF">OW729_16690</name>
</gene>
<evidence type="ECO:0000313" key="1">
    <source>
        <dbReference type="EMBL" id="MCY6960257.1"/>
    </source>
</evidence>
<reference evidence="1" key="1">
    <citation type="submission" date="2022-12" db="EMBL/GenBank/DDBJ databases">
        <title>Clostridium sp. nov., isolated from industrial wastewater.</title>
        <authorList>
            <person name="Jiayan W."/>
        </authorList>
    </citation>
    <scope>NUCLEOTIDE SEQUENCE</scope>
    <source>
        <strain evidence="1">ZC22-4</strain>
    </source>
</reference>
<organism evidence="1 2">
    <name type="scientific">Clostridium brassicae</name>
    <dbReference type="NCBI Taxonomy" id="2999072"/>
    <lineage>
        <taxon>Bacteria</taxon>
        <taxon>Bacillati</taxon>
        <taxon>Bacillota</taxon>
        <taxon>Clostridia</taxon>
        <taxon>Eubacteriales</taxon>
        <taxon>Clostridiaceae</taxon>
        <taxon>Clostridium</taxon>
    </lineage>
</organism>
<keyword evidence="2" id="KW-1185">Reference proteome</keyword>
<name>A0ABT4DD80_9CLOT</name>
<dbReference type="Gene3D" id="3.20.80.10">
    <property type="entry name" value="Regulatory factor, effector binding domain"/>
    <property type="match status" value="1"/>
</dbReference>
<sequence length="31" mass="3771">MGDYDDEPESFEKIINFMKENNLQKRGKTHR</sequence>
<dbReference type="Proteomes" id="UP001144612">
    <property type="component" value="Unassembled WGS sequence"/>
</dbReference>
<comment type="caution">
    <text evidence="1">The sequence shown here is derived from an EMBL/GenBank/DDBJ whole genome shotgun (WGS) entry which is preliminary data.</text>
</comment>
<dbReference type="EMBL" id="JAPQFJ010000023">
    <property type="protein sequence ID" value="MCY6960257.1"/>
    <property type="molecule type" value="Genomic_DNA"/>
</dbReference>